<dbReference type="SMART" id="SM00356">
    <property type="entry name" value="ZnF_C3H1"/>
    <property type="match status" value="5"/>
</dbReference>
<dbReference type="GO" id="GO:0003677">
    <property type="term" value="F:DNA binding"/>
    <property type="evidence" value="ECO:0007669"/>
    <property type="project" value="UniProtKB-KW"/>
</dbReference>
<dbReference type="PANTHER" id="PTHR12506:SF50">
    <property type="entry name" value="ZINC FINGER CCCH DOMAIN-CONTAINING PROTEIN 26"/>
    <property type="match status" value="1"/>
</dbReference>
<dbReference type="STRING" id="337451.A0A443NCR6"/>
<evidence type="ECO:0000256" key="3">
    <source>
        <dbReference type="ARBA" id="ARBA00022833"/>
    </source>
</evidence>
<evidence type="ECO:0000256" key="5">
    <source>
        <dbReference type="PROSITE-ProRule" id="PRU00723"/>
    </source>
</evidence>
<evidence type="ECO:0000259" key="7">
    <source>
        <dbReference type="PROSITE" id="PS50103"/>
    </source>
</evidence>
<keyword evidence="1 5" id="KW-0479">Metal-binding</keyword>
<dbReference type="Gene3D" id="4.10.1000.10">
    <property type="entry name" value="Zinc finger, CCCH-type"/>
    <property type="match status" value="1"/>
</dbReference>
<comment type="caution">
    <text evidence="8">The sequence shown here is derived from an EMBL/GenBank/DDBJ whole genome shotgun (WGS) entry which is preliminary data.</text>
</comment>
<dbReference type="PROSITE" id="PS50103">
    <property type="entry name" value="ZF_C3H1"/>
    <property type="match status" value="5"/>
</dbReference>
<protein>
    <submittedName>
        <fullName evidence="8">Zinc finger CCCH domain-containing protein 12 isoform X1</fullName>
    </submittedName>
</protein>
<gene>
    <name evidence="8" type="ORF">CKAN_00471400</name>
</gene>
<sequence length="458" mass="50527">MPGNWGAQMNGVSRSSNMDNSKLEDSMWHLKIQVDKQDGVEDNSNLYPDRPGEPDCMYYLRTGFCGYGSRCRFNHPTKRGQITQSRELPERVGQPDCQYFLKTGTCRFGATCKYHHPRDRHDAEQVPLNILGLPMRQEENSCSYYMRTGSCKFGIACKYDHPQPAAVGAVLPIVPSAYCYTGAQMTPTSGLSNVGDLPAWSLPNVSYMSTSRMQSPLSYMPVVLSPSQGMIPAQQGWSTYMATVLFHLLHASDPCFTADQSALSPGSSSDTITTNLVYNSKHLGDPVSSGSLLTSVQQFPERSDQPECRYYMKTGSCKYGSTCKYHHPKERHVPLATGTLSPQGLPLRPGQAICTFYRMYGICKYGSTCKYDHPMAGYYNYSLPAFSIPDTSLTPYQSSFQISHASSESSPSKASKSSYQVTEPEAVGTKRQSPNKEAPESATPQTVSQSQTIPISSD</sequence>
<name>A0A443NCR6_9MAGN</name>
<evidence type="ECO:0000313" key="9">
    <source>
        <dbReference type="Proteomes" id="UP000283530"/>
    </source>
</evidence>
<dbReference type="OrthoDB" id="411372at2759"/>
<feature type="zinc finger region" description="C3H1-type" evidence="5">
    <location>
        <begin position="50"/>
        <end position="78"/>
    </location>
</feature>
<feature type="region of interest" description="Disordered" evidence="6">
    <location>
        <begin position="404"/>
        <end position="458"/>
    </location>
</feature>
<dbReference type="InterPro" id="IPR000571">
    <property type="entry name" value="Znf_CCCH"/>
</dbReference>
<proteinExistence type="predicted"/>
<evidence type="ECO:0000256" key="6">
    <source>
        <dbReference type="SAM" id="MobiDB-lite"/>
    </source>
</evidence>
<feature type="domain" description="C3H1-type" evidence="7">
    <location>
        <begin position="136"/>
        <end position="164"/>
    </location>
</feature>
<keyword evidence="9" id="KW-1185">Reference proteome</keyword>
<feature type="domain" description="C3H1-type" evidence="7">
    <location>
        <begin position="50"/>
        <end position="78"/>
    </location>
</feature>
<feature type="compositionally biased region" description="Polar residues" evidence="6">
    <location>
        <begin position="10"/>
        <end position="20"/>
    </location>
</feature>
<feature type="domain" description="C3H1-type" evidence="7">
    <location>
        <begin position="91"/>
        <end position="119"/>
    </location>
</feature>
<dbReference type="InterPro" id="IPR036855">
    <property type="entry name" value="Znf_CCCH_sf"/>
</dbReference>
<keyword evidence="4" id="KW-0238">DNA-binding</keyword>
<evidence type="ECO:0000256" key="2">
    <source>
        <dbReference type="ARBA" id="ARBA00022771"/>
    </source>
</evidence>
<dbReference type="Proteomes" id="UP000283530">
    <property type="component" value="Unassembled WGS sequence"/>
</dbReference>
<dbReference type="GO" id="GO:0003729">
    <property type="term" value="F:mRNA binding"/>
    <property type="evidence" value="ECO:0007669"/>
    <property type="project" value="UniProtKB-ARBA"/>
</dbReference>
<organism evidence="8 9">
    <name type="scientific">Cinnamomum micranthum f. kanehirae</name>
    <dbReference type="NCBI Taxonomy" id="337451"/>
    <lineage>
        <taxon>Eukaryota</taxon>
        <taxon>Viridiplantae</taxon>
        <taxon>Streptophyta</taxon>
        <taxon>Embryophyta</taxon>
        <taxon>Tracheophyta</taxon>
        <taxon>Spermatophyta</taxon>
        <taxon>Magnoliopsida</taxon>
        <taxon>Magnoliidae</taxon>
        <taxon>Laurales</taxon>
        <taxon>Lauraceae</taxon>
        <taxon>Cinnamomum</taxon>
    </lineage>
</organism>
<keyword evidence="3 5" id="KW-0862">Zinc</keyword>
<evidence type="ECO:0000256" key="1">
    <source>
        <dbReference type="ARBA" id="ARBA00022723"/>
    </source>
</evidence>
<feature type="compositionally biased region" description="Polar residues" evidence="6">
    <location>
        <begin position="442"/>
        <end position="458"/>
    </location>
</feature>
<dbReference type="AlphaFoldDB" id="A0A443NCR6"/>
<feature type="region of interest" description="Disordered" evidence="6">
    <location>
        <begin position="1"/>
        <end position="20"/>
    </location>
</feature>
<dbReference type="Gene3D" id="2.30.30.1190">
    <property type="match status" value="1"/>
</dbReference>
<dbReference type="GO" id="GO:0008270">
    <property type="term" value="F:zinc ion binding"/>
    <property type="evidence" value="ECO:0007669"/>
    <property type="project" value="UniProtKB-KW"/>
</dbReference>
<feature type="domain" description="C3H1-type" evidence="7">
    <location>
        <begin position="348"/>
        <end position="376"/>
    </location>
</feature>
<evidence type="ECO:0000256" key="4">
    <source>
        <dbReference type="ARBA" id="ARBA00023125"/>
    </source>
</evidence>
<reference evidence="8 9" key="1">
    <citation type="journal article" date="2019" name="Nat. Plants">
        <title>Stout camphor tree genome fills gaps in understanding of flowering plant genome evolution.</title>
        <authorList>
            <person name="Chaw S.M."/>
            <person name="Liu Y.C."/>
            <person name="Wu Y.W."/>
            <person name="Wang H.Y."/>
            <person name="Lin C.I."/>
            <person name="Wu C.S."/>
            <person name="Ke H.M."/>
            <person name="Chang L.Y."/>
            <person name="Hsu C.Y."/>
            <person name="Yang H.T."/>
            <person name="Sudianto E."/>
            <person name="Hsu M.H."/>
            <person name="Wu K.P."/>
            <person name="Wang L.N."/>
            <person name="Leebens-Mack J.H."/>
            <person name="Tsai I.J."/>
        </authorList>
    </citation>
    <scope>NUCLEOTIDE SEQUENCE [LARGE SCALE GENOMIC DNA]</scope>
    <source>
        <strain evidence="9">cv. Chaw 1501</strain>
        <tissue evidence="8">Young leaves</tissue>
    </source>
</reference>
<feature type="compositionally biased region" description="Low complexity" evidence="6">
    <location>
        <begin position="404"/>
        <end position="418"/>
    </location>
</feature>
<dbReference type="PANTHER" id="PTHR12506">
    <property type="entry name" value="PROTEIN PHOSPHATASE RELATED"/>
    <property type="match status" value="1"/>
</dbReference>
<evidence type="ECO:0000313" key="8">
    <source>
        <dbReference type="EMBL" id="RWR76278.1"/>
    </source>
</evidence>
<feature type="zinc finger region" description="C3H1-type" evidence="5">
    <location>
        <begin position="91"/>
        <end position="119"/>
    </location>
</feature>
<keyword evidence="2 5" id="KW-0863">Zinc-finger</keyword>
<feature type="zinc finger region" description="C3H1-type" evidence="5">
    <location>
        <begin position="348"/>
        <end position="376"/>
    </location>
</feature>
<feature type="zinc finger region" description="C3H1-type" evidence="5">
    <location>
        <begin position="136"/>
        <end position="164"/>
    </location>
</feature>
<dbReference type="Gene3D" id="3.30.1370.210">
    <property type="match status" value="1"/>
</dbReference>
<feature type="zinc finger region" description="C3H1-type" evidence="5">
    <location>
        <begin position="302"/>
        <end position="330"/>
    </location>
</feature>
<feature type="domain" description="C3H1-type" evidence="7">
    <location>
        <begin position="302"/>
        <end position="330"/>
    </location>
</feature>
<dbReference type="InterPro" id="IPR050974">
    <property type="entry name" value="Plant_ZF_CCCH"/>
</dbReference>
<dbReference type="SUPFAM" id="SSF90229">
    <property type="entry name" value="CCCH zinc finger"/>
    <property type="match status" value="5"/>
</dbReference>
<dbReference type="EMBL" id="QPKB01000002">
    <property type="protein sequence ID" value="RWR76278.1"/>
    <property type="molecule type" value="Genomic_DNA"/>
</dbReference>
<dbReference type="Pfam" id="PF00642">
    <property type="entry name" value="zf-CCCH"/>
    <property type="match status" value="5"/>
</dbReference>
<accession>A0A443NCR6</accession>